<protein>
    <submittedName>
        <fullName evidence="5">Uncharacterized protein</fullName>
    </submittedName>
</protein>
<evidence type="ECO:0000313" key="4">
    <source>
        <dbReference type="EMBL" id="PLW07286.1"/>
    </source>
</evidence>
<comment type="similarity">
    <text evidence="1">Belongs to the universal ribosomal protein uS8 family.</text>
</comment>
<dbReference type="AlphaFoldDB" id="A0A2N5VEY2"/>
<keyword evidence="2" id="KW-0689">Ribosomal protein</keyword>
<evidence type="ECO:0000313" key="5">
    <source>
        <dbReference type="EMBL" id="PLW48555.1"/>
    </source>
</evidence>
<dbReference type="EMBL" id="PGCJ01001239">
    <property type="protein sequence ID" value="PLW07286.1"/>
    <property type="molecule type" value="Genomic_DNA"/>
</dbReference>
<proteinExistence type="inferred from homology"/>
<dbReference type="GO" id="GO:0003735">
    <property type="term" value="F:structural constituent of ribosome"/>
    <property type="evidence" value="ECO:0007669"/>
    <property type="project" value="InterPro"/>
</dbReference>
<evidence type="ECO:0000256" key="2">
    <source>
        <dbReference type="ARBA" id="ARBA00022980"/>
    </source>
</evidence>
<dbReference type="InterPro" id="IPR035987">
    <property type="entry name" value="Ribosomal_uS8_sf"/>
</dbReference>
<accession>A0A2N5VEY2</accession>
<reference evidence="5 6" key="1">
    <citation type="submission" date="2017-11" db="EMBL/GenBank/DDBJ databases">
        <title>De novo assembly and phasing of dikaryotic genomes from two isolates of Puccinia coronata f. sp. avenae, the causal agent of oat crown rust.</title>
        <authorList>
            <person name="Miller M.E."/>
            <person name="Zhang Y."/>
            <person name="Omidvar V."/>
            <person name="Sperschneider J."/>
            <person name="Schwessinger B."/>
            <person name="Raley C."/>
            <person name="Palmer J.M."/>
            <person name="Garnica D."/>
            <person name="Upadhyaya N."/>
            <person name="Rathjen J."/>
            <person name="Taylor J.M."/>
            <person name="Park R.F."/>
            <person name="Dodds P.N."/>
            <person name="Hirsch C.D."/>
            <person name="Kianian S.F."/>
            <person name="Figueroa M."/>
        </authorList>
    </citation>
    <scope>NUCLEOTIDE SEQUENCE [LARGE SCALE GENOMIC DNA]</scope>
    <source>
        <strain evidence="5">12NC29</strain>
    </source>
</reference>
<comment type="caution">
    <text evidence="5">The sequence shown here is derived from an EMBL/GenBank/DDBJ whole genome shotgun (WGS) entry which is preliminary data.</text>
</comment>
<dbReference type="STRING" id="200324.A0A2N5VEY2"/>
<name>A0A2N5VEY2_9BASI</name>
<gene>
    <name evidence="5" type="ORF">PCANC_12199</name>
    <name evidence="4" type="ORF">PCANC_23872</name>
</gene>
<dbReference type="GO" id="GO:0005840">
    <property type="term" value="C:ribosome"/>
    <property type="evidence" value="ECO:0007669"/>
    <property type="project" value="UniProtKB-KW"/>
</dbReference>
<evidence type="ECO:0000313" key="6">
    <source>
        <dbReference type="Proteomes" id="UP000235388"/>
    </source>
</evidence>
<evidence type="ECO:0000256" key="3">
    <source>
        <dbReference type="ARBA" id="ARBA00023274"/>
    </source>
</evidence>
<dbReference type="InterPro" id="IPR000630">
    <property type="entry name" value="Ribosomal_uS8"/>
</dbReference>
<organism evidence="5 6">
    <name type="scientific">Puccinia coronata f. sp. avenae</name>
    <dbReference type="NCBI Taxonomy" id="200324"/>
    <lineage>
        <taxon>Eukaryota</taxon>
        <taxon>Fungi</taxon>
        <taxon>Dikarya</taxon>
        <taxon>Basidiomycota</taxon>
        <taxon>Pucciniomycotina</taxon>
        <taxon>Pucciniomycetes</taxon>
        <taxon>Pucciniales</taxon>
        <taxon>Pucciniaceae</taxon>
        <taxon>Puccinia</taxon>
    </lineage>
</organism>
<keyword evidence="3" id="KW-0687">Ribonucleoprotein</keyword>
<keyword evidence="6" id="KW-1185">Reference proteome</keyword>
<dbReference type="GO" id="GO:1990904">
    <property type="term" value="C:ribonucleoprotein complex"/>
    <property type="evidence" value="ECO:0007669"/>
    <property type="project" value="UniProtKB-KW"/>
</dbReference>
<evidence type="ECO:0000256" key="1">
    <source>
        <dbReference type="ARBA" id="ARBA00006471"/>
    </source>
</evidence>
<dbReference type="SUPFAM" id="SSF56047">
    <property type="entry name" value="Ribosomal protein S8"/>
    <property type="match status" value="1"/>
</dbReference>
<dbReference type="Proteomes" id="UP000235388">
    <property type="component" value="Unassembled WGS sequence"/>
</dbReference>
<sequence>MSSRMMIGKPSLPYDLCAHLQNTARSRVRRVPVASSRLNQSLLSILLEQGFISNLTRGTTQMPDPAGFLAAPLSQRRLWFEHKFRDEQPVLRAASLVSKPSLRVYKDRALLAAFVANNLRLGEICLVRSLDAHHLSEARDALKHLDNQQAVEVICRVSS</sequence>
<dbReference type="EMBL" id="PGCJ01000102">
    <property type="protein sequence ID" value="PLW48555.1"/>
    <property type="molecule type" value="Genomic_DNA"/>
</dbReference>
<dbReference type="GO" id="GO:0006412">
    <property type="term" value="P:translation"/>
    <property type="evidence" value="ECO:0007669"/>
    <property type="project" value="InterPro"/>
</dbReference>
<dbReference type="Pfam" id="PF00410">
    <property type="entry name" value="Ribosomal_S8"/>
    <property type="match status" value="1"/>
</dbReference>
<dbReference type="OrthoDB" id="409928at2759"/>
<dbReference type="Gene3D" id="3.30.1370.30">
    <property type="match status" value="1"/>
</dbReference>